<reference evidence="2" key="1">
    <citation type="submission" date="2015-06" db="EMBL/GenBank/DDBJ databases">
        <authorList>
            <person name="Nguyen H."/>
        </authorList>
    </citation>
    <scope>NUCLEOTIDE SEQUENCE</scope>
    <source>
        <strain evidence="2">DAOM 180753</strain>
    </source>
</reference>
<keyword evidence="3" id="KW-1185">Reference proteome</keyword>
<reference evidence="2" key="2">
    <citation type="journal article" date="2016" name="Fungal Biol.">
        <title>Ochratoxin A production by Penicillium thymicola.</title>
        <authorList>
            <person name="Nguyen H.D.T."/>
            <person name="McMullin D.R."/>
            <person name="Ponomareva E."/>
            <person name="Riley R."/>
            <person name="Pomraning K.R."/>
            <person name="Baker S.E."/>
            <person name="Seifert K.A."/>
        </authorList>
    </citation>
    <scope>NUCLEOTIDE SEQUENCE</scope>
    <source>
        <strain evidence="2">DAOM 180753</strain>
    </source>
</reference>
<feature type="compositionally biased region" description="Polar residues" evidence="1">
    <location>
        <begin position="26"/>
        <end position="36"/>
    </location>
</feature>
<evidence type="ECO:0000313" key="2">
    <source>
        <dbReference type="EMBL" id="KAJ9486306.1"/>
    </source>
</evidence>
<feature type="compositionally biased region" description="Polar residues" evidence="1">
    <location>
        <begin position="1"/>
        <end position="13"/>
    </location>
</feature>
<evidence type="ECO:0000313" key="3">
    <source>
        <dbReference type="Proteomes" id="UP001227192"/>
    </source>
</evidence>
<feature type="region of interest" description="Disordered" evidence="1">
    <location>
        <begin position="1"/>
        <end position="50"/>
    </location>
</feature>
<gene>
    <name evidence="2" type="ORF">VN97_g7039</name>
</gene>
<organism evidence="2 3">
    <name type="scientific">Penicillium thymicola</name>
    <dbReference type="NCBI Taxonomy" id="293382"/>
    <lineage>
        <taxon>Eukaryota</taxon>
        <taxon>Fungi</taxon>
        <taxon>Dikarya</taxon>
        <taxon>Ascomycota</taxon>
        <taxon>Pezizomycotina</taxon>
        <taxon>Eurotiomycetes</taxon>
        <taxon>Eurotiomycetidae</taxon>
        <taxon>Eurotiales</taxon>
        <taxon>Aspergillaceae</taxon>
        <taxon>Penicillium</taxon>
    </lineage>
</organism>
<comment type="caution">
    <text evidence="2">The sequence shown here is derived from an EMBL/GenBank/DDBJ whole genome shotgun (WGS) entry which is preliminary data.</text>
</comment>
<feature type="compositionally biased region" description="Basic and acidic residues" evidence="1">
    <location>
        <begin position="40"/>
        <end position="50"/>
    </location>
</feature>
<dbReference type="EMBL" id="LACB01000216">
    <property type="protein sequence ID" value="KAJ9486306.1"/>
    <property type="molecule type" value="Genomic_DNA"/>
</dbReference>
<evidence type="ECO:0000256" key="1">
    <source>
        <dbReference type="SAM" id="MobiDB-lite"/>
    </source>
</evidence>
<accession>A0AAI9TFY8</accession>
<name>A0AAI9TFY8_PENTH</name>
<dbReference type="Proteomes" id="UP001227192">
    <property type="component" value="Unassembled WGS sequence"/>
</dbReference>
<dbReference type="AlphaFoldDB" id="A0AAI9TFY8"/>
<protein>
    <submittedName>
        <fullName evidence="2">Uncharacterized protein</fullName>
    </submittedName>
</protein>
<proteinExistence type="predicted"/>
<sequence length="129" mass="14178">MEGVRGSTTQGRTAGSAPLGAKFTNPAASSSGDINNGSEGEEKSGGKPWWVHENEPFTFVDFAKLDFGGWTDEEVQMERCGQLSNSNQNLGEVYVVDVEVHGAMWNGYIVEEVKLQRLRKRLRNPTTLS</sequence>